<protein>
    <recommendedName>
        <fullName evidence="4">Helix-turn-helix domain-containing protein</fullName>
    </recommendedName>
</protein>
<dbReference type="EMBL" id="FOZS01000001">
    <property type="protein sequence ID" value="SFS35048.1"/>
    <property type="molecule type" value="Genomic_DNA"/>
</dbReference>
<keyword evidence="3" id="KW-1185">Reference proteome</keyword>
<dbReference type="CDD" id="cd00090">
    <property type="entry name" value="HTH_ARSR"/>
    <property type="match status" value="1"/>
</dbReference>
<dbReference type="Proteomes" id="UP000199199">
    <property type="component" value="Unassembled WGS sequence"/>
</dbReference>
<gene>
    <name evidence="2" type="ORF">SAMN04488556_0315</name>
</gene>
<evidence type="ECO:0008006" key="4">
    <source>
        <dbReference type="Google" id="ProtNLM"/>
    </source>
</evidence>
<dbReference type="RefSeq" id="WP_092900639.1">
    <property type="nucleotide sequence ID" value="NZ_FOZS01000001.1"/>
</dbReference>
<sequence length="125" mass="14234">MSEPNRDDNDERERDRSHEIFAQLDDEYAREILVETVGGSRSAHELSEACDASLSTIYRRAERLIDCGLLAEQTVVEDDGNHYSVYEAQLDNITVDLDEDGFTVTIESKPTESLSDRFTNMWEGL</sequence>
<dbReference type="Gene3D" id="1.10.10.10">
    <property type="entry name" value="Winged helix-like DNA-binding domain superfamily/Winged helix DNA-binding domain"/>
    <property type="match status" value="1"/>
</dbReference>
<feature type="compositionally biased region" description="Basic and acidic residues" evidence="1">
    <location>
        <begin position="1"/>
        <end position="19"/>
    </location>
</feature>
<reference evidence="3" key="1">
    <citation type="submission" date="2016-10" db="EMBL/GenBank/DDBJ databases">
        <authorList>
            <person name="Varghese N."/>
            <person name="Submissions S."/>
        </authorList>
    </citation>
    <scope>NUCLEOTIDE SEQUENCE [LARGE SCALE GENOMIC DNA]</scope>
    <source>
        <strain evidence="3">DSM 22427</strain>
    </source>
</reference>
<evidence type="ECO:0000313" key="2">
    <source>
        <dbReference type="EMBL" id="SFS35048.1"/>
    </source>
</evidence>
<dbReference type="InterPro" id="IPR036390">
    <property type="entry name" value="WH_DNA-bd_sf"/>
</dbReference>
<accession>A0A1I6P4M8</accession>
<organism evidence="2 3">
    <name type="scientific">Halostagnicola kamekurae</name>
    <dbReference type="NCBI Taxonomy" id="619731"/>
    <lineage>
        <taxon>Archaea</taxon>
        <taxon>Methanobacteriati</taxon>
        <taxon>Methanobacteriota</taxon>
        <taxon>Stenosarchaea group</taxon>
        <taxon>Halobacteria</taxon>
        <taxon>Halobacteriales</taxon>
        <taxon>Natrialbaceae</taxon>
        <taxon>Halostagnicola</taxon>
    </lineage>
</organism>
<dbReference type="InterPro" id="IPR036388">
    <property type="entry name" value="WH-like_DNA-bd_sf"/>
</dbReference>
<dbReference type="InterPro" id="IPR011991">
    <property type="entry name" value="ArsR-like_HTH"/>
</dbReference>
<dbReference type="AlphaFoldDB" id="A0A1I6P4M8"/>
<evidence type="ECO:0000256" key="1">
    <source>
        <dbReference type="SAM" id="MobiDB-lite"/>
    </source>
</evidence>
<name>A0A1I6P4M8_9EURY</name>
<evidence type="ECO:0000313" key="3">
    <source>
        <dbReference type="Proteomes" id="UP000199199"/>
    </source>
</evidence>
<feature type="region of interest" description="Disordered" evidence="1">
    <location>
        <begin position="1"/>
        <end position="20"/>
    </location>
</feature>
<proteinExistence type="predicted"/>
<dbReference type="SUPFAM" id="SSF46785">
    <property type="entry name" value="Winged helix' DNA-binding domain"/>
    <property type="match status" value="1"/>
</dbReference>